<accession>A0ABQ5XUE4</accession>
<keyword evidence="3" id="KW-1185">Reference proteome</keyword>
<proteinExistence type="predicted"/>
<evidence type="ECO:0008006" key="4">
    <source>
        <dbReference type="Google" id="ProtNLM"/>
    </source>
</evidence>
<evidence type="ECO:0000313" key="3">
    <source>
        <dbReference type="Proteomes" id="UP001156670"/>
    </source>
</evidence>
<feature type="transmembrane region" description="Helical" evidence="1">
    <location>
        <begin position="487"/>
        <end position="509"/>
    </location>
</feature>
<dbReference type="RefSeq" id="WP_284321643.1">
    <property type="nucleotide sequence ID" value="NZ_BSOB01000025.1"/>
</dbReference>
<feature type="transmembrane region" description="Helical" evidence="1">
    <location>
        <begin position="424"/>
        <end position="445"/>
    </location>
</feature>
<feature type="transmembrane region" description="Helical" evidence="1">
    <location>
        <begin position="391"/>
        <end position="412"/>
    </location>
</feature>
<protein>
    <recommendedName>
        <fullName evidence="4">Recombinase</fullName>
    </recommendedName>
</protein>
<dbReference type="EMBL" id="BSOB01000025">
    <property type="protein sequence ID" value="GLQ93949.1"/>
    <property type="molecule type" value="Genomic_DNA"/>
</dbReference>
<keyword evidence="1" id="KW-1133">Transmembrane helix</keyword>
<dbReference type="Pfam" id="PF10136">
    <property type="entry name" value="SpecificRecomb"/>
    <property type="match status" value="1"/>
</dbReference>
<reference evidence="3" key="1">
    <citation type="journal article" date="2019" name="Int. J. Syst. Evol. Microbiol.">
        <title>The Global Catalogue of Microorganisms (GCM) 10K type strain sequencing project: providing services to taxonomists for standard genome sequencing and annotation.</title>
        <authorList>
            <consortium name="The Broad Institute Genomics Platform"/>
            <consortium name="The Broad Institute Genome Sequencing Center for Infectious Disease"/>
            <person name="Wu L."/>
            <person name="Ma J."/>
        </authorList>
    </citation>
    <scope>NUCLEOTIDE SEQUENCE [LARGE SCALE GENOMIC DNA]</scope>
    <source>
        <strain evidence="3">NBRC 111980</strain>
    </source>
</reference>
<feature type="transmembrane region" description="Helical" evidence="1">
    <location>
        <begin position="521"/>
        <end position="545"/>
    </location>
</feature>
<dbReference type="InterPro" id="IPR011385">
    <property type="entry name" value="Site-sp_rcmbase"/>
</dbReference>
<feature type="transmembrane region" description="Helical" evidence="1">
    <location>
        <begin position="592"/>
        <end position="617"/>
    </location>
</feature>
<evidence type="ECO:0000256" key="1">
    <source>
        <dbReference type="SAM" id="Phobius"/>
    </source>
</evidence>
<keyword evidence="1" id="KW-0472">Membrane</keyword>
<comment type="caution">
    <text evidence="2">The sequence shown here is derived from an EMBL/GenBank/DDBJ whole genome shotgun (WGS) entry which is preliminary data.</text>
</comment>
<feature type="transmembrane region" description="Helical" evidence="1">
    <location>
        <begin position="649"/>
        <end position="675"/>
    </location>
</feature>
<keyword evidence="1" id="KW-0812">Transmembrane</keyword>
<dbReference type="Proteomes" id="UP001156670">
    <property type="component" value="Unassembled WGS sequence"/>
</dbReference>
<gene>
    <name evidence="2" type="ORF">GCM10007901_29000</name>
</gene>
<dbReference type="PIRSF" id="PIRSF015380">
    <property type="entry name" value="Site-sp_rcmb"/>
    <property type="match status" value="1"/>
</dbReference>
<sequence length="716" mass="79538">MFTSIAKFWRKWRDALSTGRQIDALLAHADPQAELAARNEWLIEISHWLHRGGAVASGEAAQQDQVPKYPPHVRLRYLLQLLDRNPEWKVRVALTLQSILRDMDAMALLCDSGMPAHSGFTGALLERLQDSLIPPAPNSRDLSSLFSLIFPSAEDAQWVAALPRELLEKLSELFAYRASTQGEVIAAEAPPSRPYARLSLELQGALHNLIGQIGSTGLSKAIRTRLSEQRLDALPFYKLPRAMLAVETAAERDVEAEAQRQPHRISQTLLQEVNYLRALLDECVRSLRDVHAHLDENGVSIDIVFQLERMRARITRTERLLEAWLAIRQHGDSAQPIASLFADLIAANHASHSVGSLIRSNFSLLARKVVDRSAQDGEHYVAYDRKNYLHMLWAAFGGGLVMVAAVYIKFFIFSLHMHPMVEGFFAGFNYAMAFLLMHFLHFTLATKQPAMTAPMLAQKLDGIGTPQGMDDFVQAVVALIRTQAAAIFGNLVAVFPLCLALQLIAHYLFGVNLMNPDKAHAIIHSFSLLGATPVWAAMTGVLLWASSLLAGWADNWFVLHRLRDVFSYNRRLRFVLGERGAVRFANFSQRNVAGVIANFSLGMMLGLVPAILTAFALPYEVRHVTVAAGSIGTSIGVLGRAAFASPEIWWSLAGTAVMAMLNVAISFTLAFQMALRARPMQRRARREINHALWRYILTNPLQLVFPVRSKVAADAA</sequence>
<name>A0ABQ5XUE4_9GAMM</name>
<evidence type="ECO:0000313" key="2">
    <source>
        <dbReference type="EMBL" id="GLQ93949.1"/>
    </source>
</evidence>
<organism evidence="2 3">
    <name type="scientific">Dyella acidisoli</name>
    <dbReference type="NCBI Taxonomy" id="1867834"/>
    <lineage>
        <taxon>Bacteria</taxon>
        <taxon>Pseudomonadati</taxon>
        <taxon>Pseudomonadota</taxon>
        <taxon>Gammaproteobacteria</taxon>
        <taxon>Lysobacterales</taxon>
        <taxon>Rhodanobacteraceae</taxon>
        <taxon>Dyella</taxon>
    </lineage>
</organism>